<dbReference type="RefSeq" id="WP_068259498.1">
    <property type="nucleotide sequence ID" value="NZ_LWSK01000010.1"/>
</dbReference>
<sequence>MALVMEKQSHLLRRCFFDVQNEVGIGRVEEPYHQAILQWAANTDMPIHSKPPHWLTLGGQQVYCMFPDLVAWDAITIELKSVARQFHPSEFAQLIDYLKFRGDRLGLLVNMGLGRVLVERVAYSAGSPQLLQDWSSWKGKITGREQSTGRRLRAALQMIYREHTTGYSKRVMDHLLPAAISAMGLRFTQAPLAKNSYQTTQLNPCKLDCLVIENQILITYTSLFDDNHFNVDRARSFMHALNIPWGIAVNFGKTKAEFIALAKTTPS</sequence>
<organism evidence="1 2">
    <name type="scientific">Rubripirellula obstinata</name>
    <dbReference type="NCBI Taxonomy" id="406547"/>
    <lineage>
        <taxon>Bacteria</taxon>
        <taxon>Pseudomonadati</taxon>
        <taxon>Planctomycetota</taxon>
        <taxon>Planctomycetia</taxon>
        <taxon>Pirellulales</taxon>
        <taxon>Pirellulaceae</taxon>
        <taxon>Rubripirellula</taxon>
    </lineage>
</organism>
<dbReference type="Pfam" id="PF13366">
    <property type="entry name" value="PDDEXK_3"/>
    <property type="match status" value="2"/>
</dbReference>
<dbReference type="Proteomes" id="UP000322699">
    <property type="component" value="Unassembled WGS sequence"/>
</dbReference>
<protein>
    <recommendedName>
        <fullName evidence="3">GxxExxY protein</fullName>
    </recommendedName>
</protein>
<proteinExistence type="predicted"/>
<gene>
    <name evidence="1" type="ORF">LF1_28230</name>
</gene>
<reference evidence="1 2" key="1">
    <citation type="submission" date="2019-08" db="EMBL/GenBank/DDBJ databases">
        <title>Deep-cultivation of Planctomycetes and their phenomic and genomic characterization uncovers novel biology.</title>
        <authorList>
            <person name="Wiegand S."/>
            <person name="Jogler M."/>
            <person name="Boedeker C."/>
            <person name="Pinto D."/>
            <person name="Vollmers J."/>
            <person name="Rivas-Marin E."/>
            <person name="Kohn T."/>
            <person name="Peeters S.H."/>
            <person name="Heuer A."/>
            <person name="Rast P."/>
            <person name="Oberbeckmann S."/>
            <person name="Bunk B."/>
            <person name="Jeske O."/>
            <person name="Meyerdierks A."/>
            <person name="Storesund J.E."/>
            <person name="Kallscheuer N."/>
            <person name="Luecker S."/>
            <person name="Lage O.M."/>
            <person name="Pohl T."/>
            <person name="Merkel B.J."/>
            <person name="Hornburger P."/>
            <person name="Mueller R.-W."/>
            <person name="Bruemmer F."/>
            <person name="Labrenz M."/>
            <person name="Spormann A.M."/>
            <person name="Op Den Camp H."/>
            <person name="Overmann J."/>
            <person name="Amann R."/>
            <person name="Jetten M.S.M."/>
            <person name="Mascher T."/>
            <person name="Medema M.H."/>
            <person name="Devos D.P."/>
            <person name="Kaster A.-K."/>
            <person name="Ovreas L."/>
            <person name="Rohde M."/>
            <person name="Galperin M.Y."/>
            <person name="Jogler C."/>
        </authorList>
    </citation>
    <scope>NUCLEOTIDE SEQUENCE [LARGE SCALE GENOMIC DNA]</scope>
    <source>
        <strain evidence="1 2">LF1</strain>
    </source>
</reference>
<keyword evidence="2" id="KW-1185">Reference proteome</keyword>
<comment type="caution">
    <text evidence="1">The sequence shown here is derived from an EMBL/GenBank/DDBJ whole genome shotgun (WGS) entry which is preliminary data.</text>
</comment>
<name>A0A5B1CLR3_9BACT</name>
<dbReference type="AlphaFoldDB" id="A0A5B1CLR3"/>
<evidence type="ECO:0008006" key="3">
    <source>
        <dbReference type="Google" id="ProtNLM"/>
    </source>
</evidence>
<dbReference type="OrthoDB" id="9798792at2"/>
<dbReference type="NCBIfam" id="TIGR04256">
    <property type="entry name" value="GxxExxY"/>
    <property type="match status" value="1"/>
</dbReference>
<dbReference type="EMBL" id="VRLW01000001">
    <property type="protein sequence ID" value="KAA1260284.1"/>
    <property type="molecule type" value="Genomic_DNA"/>
</dbReference>
<accession>A0A5B1CLR3</accession>
<evidence type="ECO:0000313" key="2">
    <source>
        <dbReference type="Proteomes" id="UP000322699"/>
    </source>
</evidence>
<dbReference type="InterPro" id="IPR026350">
    <property type="entry name" value="GxxExxY"/>
</dbReference>
<evidence type="ECO:0000313" key="1">
    <source>
        <dbReference type="EMBL" id="KAA1260284.1"/>
    </source>
</evidence>